<reference evidence="17" key="1">
    <citation type="journal article" date="2020" name="Fungal Divers.">
        <title>Resolving the Mortierellaceae phylogeny through synthesis of multi-gene phylogenetics and phylogenomics.</title>
        <authorList>
            <person name="Vandepol N."/>
            <person name="Liber J."/>
            <person name="Desiro A."/>
            <person name="Na H."/>
            <person name="Kennedy M."/>
            <person name="Barry K."/>
            <person name="Grigoriev I.V."/>
            <person name="Miller A.N."/>
            <person name="O'Donnell K."/>
            <person name="Stajich J.E."/>
            <person name="Bonito G."/>
        </authorList>
    </citation>
    <scope>NUCLEOTIDE SEQUENCE</scope>
    <source>
        <strain evidence="17">REB-010B</strain>
    </source>
</reference>
<keyword evidence="5" id="KW-0328">Glycosyltransferase</keyword>
<dbReference type="AlphaFoldDB" id="A0A9P6RF71"/>
<dbReference type="PANTHER" id="PTHR10050:SF46">
    <property type="entry name" value="PROTEIN O-MANNOSYL-TRANSFERASE 2"/>
    <property type="match status" value="1"/>
</dbReference>
<feature type="region of interest" description="Disordered" evidence="14">
    <location>
        <begin position="921"/>
        <end position="943"/>
    </location>
</feature>
<evidence type="ECO:0000256" key="6">
    <source>
        <dbReference type="ARBA" id="ARBA00022679"/>
    </source>
</evidence>
<dbReference type="PROSITE" id="PS50919">
    <property type="entry name" value="MIR"/>
    <property type="match status" value="2"/>
</dbReference>
<evidence type="ECO:0000313" key="17">
    <source>
        <dbReference type="EMBL" id="KAG0318801.1"/>
    </source>
</evidence>
<feature type="transmembrane region" description="Helical" evidence="15">
    <location>
        <begin position="323"/>
        <end position="346"/>
    </location>
</feature>
<evidence type="ECO:0000256" key="14">
    <source>
        <dbReference type="SAM" id="MobiDB-lite"/>
    </source>
</evidence>
<keyword evidence="8" id="KW-0677">Repeat</keyword>
<feature type="transmembrane region" description="Helical" evidence="15">
    <location>
        <begin position="761"/>
        <end position="780"/>
    </location>
</feature>
<evidence type="ECO:0000256" key="13">
    <source>
        <dbReference type="ARBA" id="ARBA00045102"/>
    </source>
</evidence>
<feature type="region of interest" description="Disordered" evidence="14">
    <location>
        <begin position="1075"/>
        <end position="1094"/>
    </location>
</feature>
<dbReference type="InterPro" id="IPR003342">
    <property type="entry name" value="ArnT-like_N"/>
</dbReference>
<dbReference type="EMBL" id="JAAAIP010000352">
    <property type="protein sequence ID" value="KAG0318801.1"/>
    <property type="molecule type" value="Genomic_DNA"/>
</dbReference>
<protein>
    <recommendedName>
        <fullName evidence="4">dolichyl-phosphate-mannose--protein mannosyltransferase</fullName>
        <ecNumber evidence="4">2.4.1.109</ecNumber>
    </recommendedName>
</protein>
<dbReference type="OrthoDB" id="292747at2759"/>
<evidence type="ECO:0000256" key="11">
    <source>
        <dbReference type="ARBA" id="ARBA00023136"/>
    </source>
</evidence>
<dbReference type="SUPFAM" id="SSF82109">
    <property type="entry name" value="MIR domain"/>
    <property type="match status" value="1"/>
</dbReference>
<evidence type="ECO:0000256" key="1">
    <source>
        <dbReference type="ARBA" id="ARBA00004477"/>
    </source>
</evidence>
<evidence type="ECO:0000256" key="10">
    <source>
        <dbReference type="ARBA" id="ARBA00022989"/>
    </source>
</evidence>
<evidence type="ECO:0000256" key="9">
    <source>
        <dbReference type="ARBA" id="ARBA00022824"/>
    </source>
</evidence>
<feature type="compositionally biased region" description="Basic and acidic residues" evidence="14">
    <location>
        <begin position="994"/>
        <end position="1010"/>
    </location>
</feature>
<comment type="catalytic activity">
    <reaction evidence="12">
        <text>a di-trans,poly-cis-dolichyl beta-D-mannosyl phosphate + L-threonyl-[protein] = 3-O-(alpha-D-mannosyl)-L-threonyl-[protein] + a di-trans,poly-cis-dolichyl phosphate + H(+)</text>
        <dbReference type="Rhea" id="RHEA:53396"/>
        <dbReference type="Rhea" id="RHEA-COMP:11060"/>
        <dbReference type="Rhea" id="RHEA-COMP:13547"/>
        <dbReference type="Rhea" id="RHEA-COMP:19498"/>
        <dbReference type="Rhea" id="RHEA-COMP:19501"/>
        <dbReference type="ChEBI" id="CHEBI:15378"/>
        <dbReference type="ChEBI" id="CHEBI:30013"/>
        <dbReference type="ChEBI" id="CHEBI:57683"/>
        <dbReference type="ChEBI" id="CHEBI:58211"/>
        <dbReference type="ChEBI" id="CHEBI:137323"/>
        <dbReference type="EC" id="2.4.1.109"/>
    </reaction>
</comment>
<gene>
    <name evidence="17" type="ORF">BGZ99_005451</name>
</gene>
<feature type="transmembrane region" description="Helical" evidence="15">
    <location>
        <begin position="690"/>
        <end position="709"/>
    </location>
</feature>
<dbReference type="GO" id="GO:0005789">
    <property type="term" value="C:endoplasmic reticulum membrane"/>
    <property type="evidence" value="ECO:0007669"/>
    <property type="project" value="UniProtKB-SubCell"/>
</dbReference>
<evidence type="ECO:0000256" key="7">
    <source>
        <dbReference type="ARBA" id="ARBA00022692"/>
    </source>
</evidence>
<evidence type="ECO:0000259" key="16">
    <source>
        <dbReference type="PROSITE" id="PS50919"/>
    </source>
</evidence>
<comment type="similarity">
    <text evidence="3">Belongs to the glycosyltransferase 39 family.</text>
</comment>
<comment type="pathway">
    <text evidence="2">Protein modification; protein glycosylation.</text>
</comment>
<keyword evidence="18" id="KW-1185">Reference proteome</keyword>
<evidence type="ECO:0000256" key="5">
    <source>
        <dbReference type="ARBA" id="ARBA00022676"/>
    </source>
</evidence>
<dbReference type="Proteomes" id="UP000738325">
    <property type="component" value="Unassembled WGS sequence"/>
</dbReference>
<dbReference type="GO" id="GO:0004169">
    <property type="term" value="F:dolichyl-phosphate-mannose-protein mannosyltransferase activity"/>
    <property type="evidence" value="ECO:0007669"/>
    <property type="project" value="UniProtKB-EC"/>
</dbReference>
<dbReference type="Pfam" id="PF02366">
    <property type="entry name" value="PMT"/>
    <property type="match status" value="2"/>
</dbReference>
<feature type="compositionally biased region" description="Basic and acidic residues" evidence="14">
    <location>
        <begin position="1019"/>
        <end position="1034"/>
    </location>
</feature>
<feature type="compositionally biased region" description="Polar residues" evidence="14">
    <location>
        <begin position="126"/>
        <end position="135"/>
    </location>
</feature>
<dbReference type="InterPro" id="IPR027005">
    <property type="entry name" value="PMT-like"/>
</dbReference>
<feature type="domain" description="MIR" evidence="16">
    <location>
        <begin position="544"/>
        <end position="604"/>
    </location>
</feature>
<feature type="transmembrane region" description="Helical" evidence="15">
    <location>
        <begin position="649"/>
        <end position="670"/>
    </location>
</feature>
<dbReference type="Pfam" id="PF02815">
    <property type="entry name" value="MIR"/>
    <property type="match status" value="1"/>
</dbReference>
<evidence type="ECO:0000256" key="3">
    <source>
        <dbReference type="ARBA" id="ARBA00007222"/>
    </source>
</evidence>
<evidence type="ECO:0000256" key="15">
    <source>
        <dbReference type="SAM" id="Phobius"/>
    </source>
</evidence>
<keyword evidence="9" id="KW-0256">Endoplasmic reticulum</keyword>
<organism evidence="17 18">
    <name type="scientific">Dissophora globulifera</name>
    <dbReference type="NCBI Taxonomy" id="979702"/>
    <lineage>
        <taxon>Eukaryota</taxon>
        <taxon>Fungi</taxon>
        <taxon>Fungi incertae sedis</taxon>
        <taxon>Mucoromycota</taxon>
        <taxon>Mortierellomycotina</taxon>
        <taxon>Mortierellomycetes</taxon>
        <taxon>Mortierellales</taxon>
        <taxon>Mortierellaceae</taxon>
        <taxon>Dissophora</taxon>
    </lineage>
</organism>
<keyword evidence="7 15" id="KW-0812">Transmembrane</keyword>
<sequence length="1171" mass="132129">MPKKSGSSKRNKHKVQQDVSITDASIFSTPTNTLATEIVSVPTSAPSVTSVATAAPPTAPHTSMSFVTEEGTVTDEAVRVRTTATIVTPDTTASTFEETSPPSSPCTSHHRFVESLTDLDYEDNEQPLNDSTKMSMTHYDGFPRPATSSSSTTCILEATEAEKKQAQSTWNEKQRRQERGMERWDWLALGALTTVTLTVRMWQIHLPGEIVMDEAHVGKAVNGYLTKEFTFDNHPPLGKLLLAGIGSVVADYTGTFPFEDIGEPFSAIWWTWLMMTGLAVSGAVAVKANGMFTFLTIGFLATGDMLNLAISRPVSGIVFGQHLVSRVVMLLLLPIAIYISVFQLHFTVQTHQPSIVRSGQSEYDFDLLSYPFRSVFVRQDPNDRDLEPVWADIVFGSVVQLRSEVRPPTYVHSFHRLWSTGSKQQQVSGYAYPDLNTHWILGKAPPVKDKSSKFEWLMNDKANGGEIPFRLRFVKHGDVIRLRHMATRRCLHSHDVRTIGQTQRVRYCEVSAYGASGIDGDKNDWWVIEVVDSKKMVKLSKDADIKVKALETTFRLRHYEQRCFLAVTDDELPKDLIGGPGRRELACLKEAKVLPNTVWRITLNDHDFSSSKTIVNAWRSVQFDKPQQSQEQSSKLLEVRQISLIANQVIWLTGLLGIVIFIVTQIALLLRQKRGYFERDSVHELRQKCLPAASIFFAGWAIQYLPYFILPAGMSAKNFLTLHHYFPSLYCSILLSCILFSGLLGNAGLAGSRFTYRGTPIGSLHVFWITVSAVAIFAFFKLSPLTYGTTMTPDQYHAVERWMYYSNPAQRPSRLAMDVYHRGLNFSDTSAHQQPPPHWSSLLFSEQGGSHQIQLPKAAPRVRPPVLETAYPHPDTALPMDDIFMTPCQRPPQLWTVNEQKGRPNPYQRQQMQAIFEAMRKEEHAKRQRGEEEEKMRMDEEEVEDVAAEVAAALESRRILDQQQLQYQRQHQLQQEAYQSRPLQMEQQMSCPKASHEKADSTPDHRHDAAESEDDVDKDDDRYPSEYQEGERANNGHSAYTAVGSAPVIDAWFEQQLVQRRDSLAISANMIDTSNREADAEPTTKHSKAELELSIDERVDDLELETIAVGPHPESSKPQPPRQEPQKHQKQQRVIPAKSDILSCLETNAQLIARQRAVAIFENCVMDSLDR</sequence>
<name>A0A9P6RF71_9FUNG</name>
<keyword evidence="11 15" id="KW-0472">Membrane</keyword>
<dbReference type="EC" id="2.4.1.109" evidence="4"/>
<accession>A0A9P6RF71</accession>
<comment type="catalytic activity">
    <reaction evidence="13">
        <text>a di-trans,poly-cis-dolichyl beta-D-mannosyl phosphate + L-seryl-[protein] = 3-O-(alpha-D-mannosyl)-L-seryl-[protein] + a di-trans,poly-cis-dolichyl phosphate + H(+)</text>
        <dbReference type="Rhea" id="RHEA:17377"/>
        <dbReference type="Rhea" id="RHEA-COMP:9863"/>
        <dbReference type="Rhea" id="RHEA-COMP:13546"/>
        <dbReference type="Rhea" id="RHEA-COMP:19498"/>
        <dbReference type="Rhea" id="RHEA-COMP:19501"/>
        <dbReference type="ChEBI" id="CHEBI:15378"/>
        <dbReference type="ChEBI" id="CHEBI:29999"/>
        <dbReference type="ChEBI" id="CHEBI:57683"/>
        <dbReference type="ChEBI" id="CHEBI:58211"/>
        <dbReference type="ChEBI" id="CHEBI:137321"/>
        <dbReference type="EC" id="2.4.1.109"/>
    </reaction>
</comment>
<evidence type="ECO:0000256" key="12">
    <source>
        <dbReference type="ARBA" id="ARBA00045085"/>
    </source>
</evidence>
<feature type="transmembrane region" description="Helical" evidence="15">
    <location>
        <begin position="729"/>
        <end position="749"/>
    </location>
</feature>
<dbReference type="Gene3D" id="2.80.10.50">
    <property type="match status" value="1"/>
</dbReference>
<dbReference type="InterPro" id="IPR036300">
    <property type="entry name" value="MIR_dom_sf"/>
</dbReference>
<dbReference type="PANTHER" id="PTHR10050">
    <property type="entry name" value="DOLICHYL-PHOSPHATE-MANNOSE--PROTEIN MANNOSYLTRANSFERASE"/>
    <property type="match status" value="1"/>
</dbReference>
<dbReference type="Pfam" id="PF16192">
    <property type="entry name" value="PMT_4TMC"/>
    <property type="match status" value="1"/>
</dbReference>
<comment type="caution">
    <text evidence="17">The sequence shown here is derived from an EMBL/GenBank/DDBJ whole genome shotgun (WGS) entry which is preliminary data.</text>
</comment>
<feature type="region of interest" description="Disordered" evidence="14">
    <location>
        <begin position="976"/>
        <end position="1038"/>
    </location>
</feature>
<feature type="domain" description="MIR" evidence="16">
    <location>
        <begin position="471"/>
        <end position="531"/>
    </location>
</feature>
<feature type="region of interest" description="Disordered" evidence="14">
    <location>
        <begin position="122"/>
        <end position="151"/>
    </location>
</feature>
<feature type="compositionally biased region" description="Basic and acidic residues" evidence="14">
    <location>
        <begin position="921"/>
        <end position="938"/>
    </location>
</feature>
<evidence type="ECO:0000256" key="2">
    <source>
        <dbReference type="ARBA" id="ARBA00004922"/>
    </source>
</evidence>
<evidence type="ECO:0000256" key="4">
    <source>
        <dbReference type="ARBA" id="ARBA00012839"/>
    </source>
</evidence>
<keyword evidence="6" id="KW-0808">Transferase</keyword>
<feature type="compositionally biased region" description="Polar residues" evidence="14">
    <location>
        <begin position="981"/>
        <end position="990"/>
    </location>
</feature>
<comment type="subcellular location">
    <subcellularLocation>
        <location evidence="1">Endoplasmic reticulum membrane</location>
        <topology evidence="1">Multi-pass membrane protein</topology>
    </subcellularLocation>
</comment>
<dbReference type="InterPro" id="IPR016093">
    <property type="entry name" value="MIR_motif"/>
</dbReference>
<keyword evidence="10 15" id="KW-1133">Transmembrane helix</keyword>
<dbReference type="InterPro" id="IPR032421">
    <property type="entry name" value="PMT_4TMC"/>
</dbReference>
<evidence type="ECO:0000256" key="8">
    <source>
        <dbReference type="ARBA" id="ARBA00022737"/>
    </source>
</evidence>
<dbReference type="SMART" id="SM00472">
    <property type="entry name" value="MIR"/>
    <property type="match status" value="3"/>
</dbReference>
<evidence type="ECO:0000313" key="18">
    <source>
        <dbReference type="Proteomes" id="UP000738325"/>
    </source>
</evidence>
<feature type="region of interest" description="Disordered" evidence="14">
    <location>
        <begin position="1110"/>
        <end position="1135"/>
    </location>
</feature>
<proteinExistence type="inferred from homology"/>